<proteinExistence type="predicted"/>
<keyword evidence="4" id="KW-0238">DNA-binding</keyword>
<dbReference type="FunFam" id="1.10.10.60:FF:000185">
    <property type="entry name" value="MYB transcription factor"/>
    <property type="match status" value="1"/>
</dbReference>
<dbReference type="PROSITE" id="PS51294">
    <property type="entry name" value="HTH_MYB"/>
    <property type="match status" value="2"/>
</dbReference>
<feature type="domain" description="HTH myb-type" evidence="8">
    <location>
        <begin position="9"/>
        <end position="66"/>
    </location>
</feature>
<reference evidence="9 10" key="1">
    <citation type="submission" date="2024-01" db="EMBL/GenBank/DDBJ databases">
        <title>A telomere-to-telomere, gap-free genome of sweet tea (Lithocarpus litseifolius).</title>
        <authorList>
            <person name="Zhou J."/>
        </authorList>
    </citation>
    <scope>NUCLEOTIDE SEQUENCE [LARGE SCALE GENOMIC DNA]</scope>
    <source>
        <strain evidence="9">Zhou-2022a</strain>
        <tissue evidence="9">Leaf</tissue>
    </source>
</reference>
<evidence type="ECO:0000256" key="4">
    <source>
        <dbReference type="ARBA" id="ARBA00023125"/>
    </source>
</evidence>
<dbReference type="EMBL" id="JAZDWU010000002">
    <property type="protein sequence ID" value="KAL0010043.1"/>
    <property type="molecule type" value="Genomic_DNA"/>
</dbReference>
<evidence type="ECO:0000256" key="2">
    <source>
        <dbReference type="ARBA" id="ARBA00022737"/>
    </source>
</evidence>
<evidence type="ECO:0000256" key="3">
    <source>
        <dbReference type="ARBA" id="ARBA00023015"/>
    </source>
</evidence>
<dbReference type="CDD" id="cd00167">
    <property type="entry name" value="SANT"/>
    <property type="match status" value="2"/>
</dbReference>
<feature type="domain" description="Myb-like" evidence="7">
    <location>
        <begin position="63"/>
        <end position="113"/>
    </location>
</feature>
<evidence type="ECO:0000259" key="7">
    <source>
        <dbReference type="PROSITE" id="PS50090"/>
    </source>
</evidence>
<dbReference type="InterPro" id="IPR017930">
    <property type="entry name" value="Myb_dom"/>
</dbReference>
<evidence type="ECO:0000313" key="9">
    <source>
        <dbReference type="EMBL" id="KAL0010043.1"/>
    </source>
</evidence>
<dbReference type="SUPFAM" id="SSF46689">
    <property type="entry name" value="Homeodomain-like"/>
    <property type="match status" value="1"/>
</dbReference>
<comment type="caution">
    <text evidence="9">The sequence shown here is derived from an EMBL/GenBank/DDBJ whole genome shotgun (WGS) entry which is preliminary data.</text>
</comment>
<dbReference type="AlphaFoldDB" id="A0AAW2DKF4"/>
<dbReference type="Proteomes" id="UP001459277">
    <property type="component" value="Unassembled WGS sequence"/>
</dbReference>
<sequence length="322" mass="36453">MRNHSCCNKQKVKRGLWSPEEDEKLIKYITAYGHGCWSSLPKLAAGLQRCGKSCRLRWINYLKPGLKRGSFSPQEAALIIELQGILGNKWAQIAKQFPGRTDNEVKNFWNSSIRKKLISHNVHAITTSPDMHYNGNSEEGFFSLNANPNWILSSQQDQLYLPTPTPMLHGFDHGDLILDQTNYCANLVQFPTPPPMAPPSNSSFYDPLWSLGYQPHEQFDPNQELQNFSTSGATQHYIGNKLIGPSITAPHYNEDPLSPMIPKPCENISGNCCGMPYLCASQDLDPLARLPYFPASFDYPHDPYVPNNHMEYMDMPSCHHRT</sequence>
<comment type="subcellular location">
    <subcellularLocation>
        <location evidence="1">Nucleus</location>
    </subcellularLocation>
</comment>
<keyword evidence="5" id="KW-0804">Transcription</keyword>
<feature type="domain" description="HTH myb-type" evidence="8">
    <location>
        <begin position="67"/>
        <end position="117"/>
    </location>
</feature>
<protein>
    <submittedName>
        <fullName evidence="9">Uncharacterized protein</fullName>
    </submittedName>
</protein>
<dbReference type="InterPro" id="IPR051953">
    <property type="entry name" value="Plant_SW-associated_TFs"/>
</dbReference>
<feature type="domain" description="Myb-like" evidence="7">
    <location>
        <begin position="9"/>
        <end position="62"/>
    </location>
</feature>
<dbReference type="Pfam" id="PF00249">
    <property type="entry name" value="Myb_DNA-binding"/>
    <property type="match status" value="2"/>
</dbReference>
<dbReference type="SMART" id="SM00717">
    <property type="entry name" value="SANT"/>
    <property type="match status" value="2"/>
</dbReference>
<name>A0AAW2DKF4_9ROSI</name>
<evidence type="ECO:0000256" key="5">
    <source>
        <dbReference type="ARBA" id="ARBA00023163"/>
    </source>
</evidence>
<dbReference type="GO" id="GO:0005634">
    <property type="term" value="C:nucleus"/>
    <property type="evidence" value="ECO:0007669"/>
    <property type="project" value="UniProtKB-SubCell"/>
</dbReference>
<dbReference type="InterPro" id="IPR009057">
    <property type="entry name" value="Homeodomain-like_sf"/>
</dbReference>
<keyword evidence="3" id="KW-0805">Transcription regulation</keyword>
<evidence type="ECO:0000256" key="1">
    <source>
        <dbReference type="ARBA" id="ARBA00004123"/>
    </source>
</evidence>
<keyword evidence="6" id="KW-0539">Nucleus</keyword>
<dbReference type="GO" id="GO:0003677">
    <property type="term" value="F:DNA binding"/>
    <property type="evidence" value="ECO:0007669"/>
    <property type="project" value="UniProtKB-KW"/>
</dbReference>
<dbReference type="PROSITE" id="PS50090">
    <property type="entry name" value="MYB_LIKE"/>
    <property type="match status" value="2"/>
</dbReference>
<keyword evidence="10" id="KW-1185">Reference proteome</keyword>
<accession>A0AAW2DKF4</accession>
<dbReference type="FunFam" id="1.10.10.60:FF:000140">
    <property type="entry name" value="Myb transcription factor"/>
    <property type="match status" value="1"/>
</dbReference>
<organism evidence="9 10">
    <name type="scientific">Lithocarpus litseifolius</name>
    <dbReference type="NCBI Taxonomy" id="425828"/>
    <lineage>
        <taxon>Eukaryota</taxon>
        <taxon>Viridiplantae</taxon>
        <taxon>Streptophyta</taxon>
        <taxon>Embryophyta</taxon>
        <taxon>Tracheophyta</taxon>
        <taxon>Spermatophyta</taxon>
        <taxon>Magnoliopsida</taxon>
        <taxon>eudicotyledons</taxon>
        <taxon>Gunneridae</taxon>
        <taxon>Pentapetalae</taxon>
        <taxon>rosids</taxon>
        <taxon>fabids</taxon>
        <taxon>Fagales</taxon>
        <taxon>Fagaceae</taxon>
        <taxon>Lithocarpus</taxon>
    </lineage>
</organism>
<dbReference type="Gene3D" id="1.10.10.60">
    <property type="entry name" value="Homeodomain-like"/>
    <property type="match status" value="2"/>
</dbReference>
<dbReference type="PANTHER" id="PTHR47997:SF87">
    <property type="entry name" value="TRANSCRIPTION FACTOR MYB26"/>
    <property type="match status" value="1"/>
</dbReference>
<dbReference type="PANTHER" id="PTHR47997">
    <property type="entry name" value="MYB DOMAIN PROTEIN 55"/>
    <property type="match status" value="1"/>
</dbReference>
<evidence type="ECO:0000259" key="8">
    <source>
        <dbReference type="PROSITE" id="PS51294"/>
    </source>
</evidence>
<evidence type="ECO:0000256" key="6">
    <source>
        <dbReference type="ARBA" id="ARBA00023242"/>
    </source>
</evidence>
<dbReference type="InterPro" id="IPR001005">
    <property type="entry name" value="SANT/Myb"/>
</dbReference>
<keyword evidence="2" id="KW-0677">Repeat</keyword>
<gene>
    <name evidence="9" type="ORF">SO802_005151</name>
</gene>
<evidence type="ECO:0000313" key="10">
    <source>
        <dbReference type="Proteomes" id="UP001459277"/>
    </source>
</evidence>